<dbReference type="Gene3D" id="1.10.630.10">
    <property type="entry name" value="Cytochrome P450"/>
    <property type="match status" value="1"/>
</dbReference>
<feature type="non-terminal residue" evidence="2">
    <location>
        <position position="327"/>
    </location>
</feature>
<name>A0AA41RSC6_PAPNU</name>
<proteinExistence type="predicted"/>
<dbReference type="GO" id="GO:0004497">
    <property type="term" value="F:monooxygenase activity"/>
    <property type="evidence" value="ECO:0007669"/>
    <property type="project" value="InterPro"/>
</dbReference>
<keyword evidence="1" id="KW-1133">Transmembrane helix</keyword>
<gene>
    <name evidence="2" type="ORF">MKW94_011508</name>
</gene>
<dbReference type="PANTHER" id="PTHR47951">
    <property type="entry name" value="OS08G0547900 PROTEIN"/>
    <property type="match status" value="1"/>
</dbReference>
<evidence type="ECO:0000313" key="2">
    <source>
        <dbReference type="EMBL" id="MCL7023622.1"/>
    </source>
</evidence>
<dbReference type="EMBL" id="JAJJMA010024380">
    <property type="protein sequence ID" value="MCL7023622.1"/>
    <property type="molecule type" value="Genomic_DNA"/>
</dbReference>
<organism evidence="2 3">
    <name type="scientific">Papaver nudicaule</name>
    <name type="common">Iceland poppy</name>
    <dbReference type="NCBI Taxonomy" id="74823"/>
    <lineage>
        <taxon>Eukaryota</taxon>
        <taxon>Viridiplantae</taxon>
        <taxon>Streptophyta</taxon>
        <taxon>Embryophyta</taxon>
        <taxon>Tracheophyta</taxon>
        <taxon>Spermatophyta</taxon>
        <taxon>Magnoliopsida</taxon>
        <taxon>Ranunculales</taxon>
        <taxon>Papaveraceae</taxon>
        <taxon>Papaveroideae</taxon>
        <taxon>Papaver</taxon>
    </lineage>
</organism>
<protein>
    <recommendedName>
        <fullName evidence="4">Cytochrome P450</fullName>
    </recommendedName>
</protein>
<dbReference type="InterPro" id="IPR001128">
    <property type="entry name" value="Cyt_P450"/>
</dbReference>
<dbReference type="Proteomes" id="UP001177140">
    <property type="component" value="Unassembled WGS sequence"/>
</dbReference>
<dbReference type="AlphaFoldDB" id="A0AA41RSC6"/>
<dbReference type="InterPro" id="IPR002401">
    <property type="entry name" value="Cyt_P450_E_grp-I"/>
</dbReference>
<keyword evidence="1" id="KW-0472">Membrane</keyword>
<evidence type="ECO:0000256" key="1">
    <source>
        <dbReference type="SAM" id="Phobius"/>
    </source>
</evidence>
<dbReference type="SUPFAM" id="SSF48264">
    <property type="entry name" value="Cytochrome P450"/>
    <property type="match status" value="1"/>
</dbReference>
<keyword evidence="1" id="KW-0812">Transmembrane</keyword>
<dbReference type="InterPro" id="IPR036396">
    <property type="entry name" value="Cyt_P450_sf"/>
</dbReference>
<dbReference type="GO" id="GO:0033075">
    <property type="term" value="P:isoquinoline alkaloid biosynthetic process"/>
    <property type="evidence" value="ECO:0007669"/>
    <property type="project" value="UniProtKB-ARBA"/>
</dbReference>
<comment type="caution">
    <text evidence="2">The sequence shown here is derived from an EMBL/GenBank/DDBJ whole genome shotgun (WGS) entry which is preliminary data.</text>
</comment>
<dbReference type="Pfam" id="PF00067">
    <property type="entry name" value="p450"/>
    <property type="match status" value="1"/>
</dbReference>
<feature type="transmembrane region" description="Helical" evidence="1">
    <location>
        <begin position="27"/>
        <end position="49"/>
    </location>
</feature>
<accession>A0AA41RSC6</accession>
<reference evidence="2" key="1">
    <citation type="submission" date="2022-03" db="EMBL/GenBank/DDBJ databases">
        <title>A functionally conserved STORR gene fusion in Papaver species that diverged 16.8 million years ago.</title>
        <authorList>
            <person name="Catania T."/>
        </authorList>
    </citation>
    <scope>NUCLEOTIDE SEQUENCE</scope>
    <source>
        <strain evidence="2">S-191538</strain>
    </source>
</reference>
<dbReference type="GO" id="GO:0005506">
    <property type="term" value="F:iron ion binding"/>
    <property type="evidence" value="ECO:0007669"/>
    <property type="project" value="InterPro"/>
</dbReference>
<evidence type="ECO:0008006" key="4">
    <source>
        <dbReference type="Google" id="ProtNLM"/>
    </source>
</evidence>
<sequence length="327" mass="37412">MISQISGWSWRQGVADLTVGENKMTNMGVSVVVVMLVSYWFLVVGKRLWRSNDGESRLPPGPRGLPLLGNLLTLEPGLHEYFAKLSKIHGPIVKLQLGRMRVIVLNSSSLAKEVLRDQDANFSDRDTPVAALAFTYGGKDIAWSHTDQEWRKLRRILIQELLSNTSLDSSYYTLRRPEVRRLVKDVYGMINTPVNVGEQVFAATLNMVLNMLWGGTIQGEDRVRVQTEFRQLVNEMIELSLKPNVSDFFPVLTRFDLQGIEKKAKKILLEMDRIFNCVIDEHLNLDFKSNAHKLRSTEDFLQFLLKLTEKHDLKTRVTMTQLKALLL</sequence>
<dbReference type="PANTHER" id="PTHR47951:SF8">
    <property type="entry name" value="CYTOCHROME P450 93A2-LIKE"/>
    <property type="match status" value="1"/>
</dbReference>
<keyword evidence="3" id="KW-1185">Reference proteome</keyword>
<evidence type="ECO:0000313" key="3">
    <source>
        <dbReference type="Proteomes" id="UP001177140"/>
    </source>
</evidence>
<dbReference type="PRINTS" id="PR00463">
    <property type="entry name" value="EP450I"/>
</dbReference>
<dbReference type="GO" id="GO:0016705">
    <property type="term" value="F:oxidoreductase activity, acting on paired donors, with incorporation or reduction of molecular oxygen"/>
    <property type="evidence" value="ECO:0007669"/>
    <property type="project" value="InterPro"/>
</dbReference>
<dbReference type="GO" id="GO:0020037">
    <property type="term" value="F:heme binding"/>
    <property type="evidence" value="ECO:0007669"/>
    <property type="project" value="InterPro"/>
</dbReference>